<evidence type="ECO:0000313" key="1">
    <source>
        <dbReference type="EMBL" id="CCA87194.1"/>
    </source>
</evidence>
<protein>
    <submittedName>
        <fullName evidence="1">Uncharacterized protein</fullName>
    </submittedName>
</protein>
<dbReference type="AlphaFoldDB" id="G3ACA9"/>
<dbReference type="EMBL" id="FR854092">
    <property type="protein sequence ID" value="CCA87194.1"/>
    <property type="molecule type" value="Genomic_DNA"/>
</dbReference>
<accession>G3ACA9</accession>
<dbReference type="RefSeq" id="WP_197334230.1">
    <property type="nucleotide sequence ID" value="NZ_CP115945.1"/>
</dbReference>
<sequence length="172" mass="19050">MNIDFQRRATPAHPAVLLALLLALGALAFNLYRYDSAHTSTLRLQARWLAESQRAEASAKTVAAAPLSPARIEAVNSATATLNLPWDRLLSSVERSLGDDIALLSLQPDPARQQLHLDAEAKDAHAMLDYVAQLGATVGFRNVALKHHEINDQNPYKPYRFQVDMEWQEATP</sequence>
<proteinExistence type="predicted"/>
<reference evidence="1" key="1">
    <citation type="journal article" date="2011" name="PLoS ONE">
        <title>Ralstonia syzygii, the Blood Disease Bacterium and some Asian R. solanacearum strains form a single genomic species despite divergent lifestyles.</title>
        <authorList>
            <person name="Remenant B."/>
            <person name="de Cambiaire J.C."/>
            <person name="Cellier G."/>
            <person name="Jacobs J.M."/>
            <person name="Mangenot S."/>
            <person name="Barbe V."/>
            <person name="Lajus A."/>
            <person name="Vallenet D."/>
            <person name="Medigue C."/>
            <person name="Fegan M."/>
            <person name="Allen C."/>
            <person name="Prior P."/>
        </authorList>
    </citation>
    <scope>NUCLEOTIDE SEQUENCE</scope>
    <source>
        <strain evidence="1">R24</strain>
    </source>
</reference>
<gene>
    <name evidence="1" type="ORF">RALSY_mp30514</name>
</gene>
<reference evidence="1" key="2">
    <citation type="submission" date="2011-04" db="EMBL/GenBank/DDBJ databases">
        <authorList>
            <person name="Genoscope - CEA"/>
        </authorList>
    </citation>
    <scope>NUCLEOTIDE SEQUENCE</scope>
    <source>
        <strain evidence="1">R24</strain>
    </source>
</reference>
<name>G3ACA9_9RALS</name>
<organism evidence="1">
    <name type="scientific">Ralstonia syzygii R24</name>
    <dbReference type="NCBI Taxonomy" id="907261"/>
    <lineage>
        <taxon>Bacteria</taxon>
        <taxon>Pseudomonadati</taxon>
        <taxon>Pseudomonadota</taxon>
        <taxon>Betaproteobacteria</taxon>
        <taxon>Burkholderiales</taxon>
        <taxon>Burkholderiaceae</taxon>
        <taxon>Ralstonia</taxon>
        <taxon>Ralstonia solanacearum species complex</taxon>
    </lineage>
</organism>